<dbReference type="Gene3D" id="2.60.40.150">
    <property type="entry name" value="C2 domain"/>
    <property type="match status" value="1"/>
</dbReference>
<dbReference type="PANTHER" id="PTHR45911:SF7">
    <property type="entry name" value="C2 DOMAIN-CONTAINING PROTEIN"/>
    <property type="match status" value="1"/>
</dbReference>
<evidence type="ECO:0000256" key="3">
    <source>
        <dbReference type="SAM" id="MobiDB-lite"/>
    </source>
</evidence>
<proteinExistence type="predicted"/>
<reference evidence="5" key="1">
    <citation type="submission" date="2013-12" db="EMBL/GenBank/DDBJ databases">
        <title>The Genome Sequence of Aphanomyces invadans NJM9701.</title>
        <authorList>
            <consortium name="The Broad Institute Genomics Platform"/>
            <person name="Russ C."/>
            <person name="Tyler B."/>
            <person name="van West P."/>
            <person name="Dieguez-Uribeondo J."/>
            <person name="Young S.K."/>
            <person name="Zeng Q."/>
            <person name="Gargeya S."/>
            <person name="Fitzgerald M."/>
            <person name="Abouelleil A."/>
            <person name="Alvarado L."/>
            <person name="Chapman S.B."/>
            <person name="Gainer-Dewar J."/>
            <person name="Goldberg J."/>
            <person name="Griggs A."/>
            <person name="Gujja S."/>
            <person name="Hansen M."/>
            <person name="Howarth C."/>
            <person name="Imamovic A."/>
            <person name="Ireland A."/>
            <person name="Larimer J."/>
            <person name="McCowan C."/>
            <person name="Murphy C."/>
            <person name="Pearson M."/>
            <person name="Poon T.W."/>
            <person name="Priest M."/>
            <person name="Roberts A."/>
            <person name="Saif S."/>
            <person name="Shea T."/>
            <person name="Sykes S."/>
            <person name="Wortman J."/>
            <person name="Nusbaum C."/>
            <person name="Birren B."/>
        </authorList>
    </citation>
    <scope>NUCLEOTIDE SEQUENCE [LARGE SCALE GENOMIC DNA]</scope>
    <source>
        <strain evidence="5">NJM9701</strain>
    </source>
</reference>
<name>A0A024UIP9_9STRA</name>
<keyword evidence="2" id="KW-0106">Calcium</keyword>
<dbReference type="GO" id="GO:0046872">
    <property type="term" value="F:metal ion binding"/>
    <property type="evidence" value="ECO:0007669"/>
    <property type="project" value="UniProtKB-KW"/>
</dbReference>
<feature type="region of interest" description="Disordered" evidence="3">
    <location>
        <begin position="273"/>
        <end position="294"/>
    </location>
</feature>
<protein>
    <recommendedName>
        <fullName evidence="4">C2 domain-containing protein</fullName>
    </recommendedName>
</protein>
<dbReference type="PANTHER" id="PTHR45911">
    <property type="entry name" value="C2 DOMAIN-CONTAINING PROTEIN"/>
    <property type="match status" value="1"/>
</dbReference>
<accession>A0A024UIP9</accession>
<dbReference type="PROSITE" id="PS50004">
    <property type="entry name" value="C2"/>
    <property type="match status" value="1"/>
</dbReference>
<dbReference type="SUPFAM" id="SSF49562">
    <property type="entry name" value="C2 domain (Calcium/lipid-binding domain, CaLB)"/>
    <property type="match status" value="1"/>
</dbReference>
<dbReference type="GO" id="GO:0016020">
    <property type="term" value="C:membrane"/>
    <property type="evidence" value="ECO:0007669"/>
    <property type="project" value="InterPro"/>
</dbReference>
<dbReference type="InterPro" id="IPR006614">
    <property type="entry name" value="Peroxin/Ferlin"/>
</dbReference>
<evidence type="ECO:0000259" key="4">
    <source>
        <dbReference type="PROSITE" id="PS50004"/>
    </source>
</evidence>
<evidence type="ECO:0000256" key="1">
    <source>
        <dbReference type="ARBA" id="ARBA00022723"/>
    </source>
</evidence>
<dbReference type="InterPro" id="IPR000008">
    <property type="entry name" value="C2_dom"/>
</dbReference>
<organism evidence="5">
    <name type="scientific">Aphanomyces invadans</name>
    <dbReference type="NCBI Taxonomy" id="157072"/>
    <lineage>
        <taxon>Eukaryota</taxon>
        <taxon>Sar</taxon>
        <taxon>Stramenopiles</taxon>
        <taxon>Oomycota</taxon>
        <taxon>Saprolegniomycetes</taxon>
        <taxon>Saprolegniales</taxon>
        <taxon>Verrucalvaceae</taxon>
        <taxon>Aphanomyces</taxon>
    </lineage>
</organism>
<dbReference type="SMART" id="SM00694">
    <property type="entry name" value="DysFC"/>
    <property type="match status" value="1"/>
</dbReference>
<dbReference type="OrthoDB" id="73919at2759"/>
<dbReference type="InterPro" id="IPR035892">
    <property type="entry name" value="C2_domain_sf"/>
</dbReference>
<dbReference type="EMBL" id="KI913956">
    <property type="protein sequence ID" value="ETW05463.1"/>
    <property type="molecule type" value="Genomic_DNA"/>
</dbReference>
<dbReference type="VEuPathDB" id="FungiDB:H310_03226"/>
<evidence type="ECO:0000256" key="2">
    <source>
        <dbReference type="ARBA" id="ARBA00022837"/>
    </source>
</evidence>
<dbReference type="Pfam" id="PF00168">
    <property type="entry name" value="C2"/>
    <property type="match status" value="1"/>
</dbReference>
<sequence>MRQLFHPSTFPFLAPSEPRSDRRYLRIVLDKATDLPVGDSILAGGASDPYIVFRVGDHLLRSTVVVKSLNPSWRREQFEFVLTTEEISTFEYLEIQVKDHDMAKPDDHLGTLKLDISKWQGAATLADMAIQPYPVDVCKDYASQRVQPCVHLAVALLSEEEATNLIVMQIWEHERRGVAGGWSSSNLKGSDPAPWVNDSSPQTSGATFVEAVLDTPVGYKECGPWEFNVALGDAEGWVYAASFDRPWVSERIMTSNVRRRLWARQFRRQEASPARAATAAEDVQVPLGKTEGAP</sequence>
<dbReference type="STRING" id="157072.A0A024UIP9"/>
<gene>
    <name evidence="5" type="ORF">H310_03226</name>
</gene>
<dbReference type="SMART" id="SM00239">
    <property type="entry name" value="C2"/>
    <property type="match status" value="1"/>
</dbReference>
<dbReference type="RefSeq" id="XP_008865240.1">
    <property type="nucleotide sequence ID" value="XM_008867018.1"/>
</dbReference>
<feature type="domain" description="C2" evidence="4">
    <location>
        <begin position="6"/>
        <end position="129"/>
    </location>
</feature>
<dbReference type="GeneID" id="20080276"/>
<keyword evidence="1" id="KW-0479">Metal-binding</keyword>
<dbReference type="CDD" id="cd00030">
    <property type="entry name" value="C2"/>
    <property type="match status" value="1"/>
</dbReference>
<evidence type="ECO:0000313" key="5">
    <source>
        <dbReference type="EMBL" id="ETW05463.1"/>
    </source>
</evidence>
<dbReference type="AlphaFoldDB" id="A0A024UIP9"/>